<dbReference type="OrthoDB" id="3034420at2"/>
<dbReference type="InterPro" id="IPR001387">
    <property type="entry name" value="Cro/C1-type_HTH"/>
</dbReference>
<dbReference type="Pfam" id="PF01381">
    <property type="entry name" value="HTH_3"/>
    <property type="match status" value="1"/>
</dbReference>
<feature type="domain" description="HTH cro/C1-type" evidence="2">
    <location>
        <begin position="9"/>
        <end position="63"/>
    </location>
</feature>
<keyword evidence="4" id="KW-1185">Reference proteome</keyword>
<dbReference type="PANTHER" id="PTHR46558">
    <property type="entry name" value="TRACRIPTIONAL REGULATORY PROTEIN-RELATED-RELATED"/>
    <property type="match status" value="1"/>
</dbReference>
<dbReference type="InterPro" id="IPR010982">
    <property type="entry name" value="Lambda_DNA-bd_dom_sf"/>
</dbReference>
<proteinExistence type="predicted"/>
<accession>A0A2T6BMN6</accession>
<dbReference type="RefSeq" id="WP_107845432.1">
    <property type="nucleotide sequence ID" value="NZ_QBKS01000001.1"/>
</dbReference>
<dbReference type="PROSITE" id="PS50943">
    <property type="entry name" value="HTH_CROC1"/>
    <property type="match status" value="1"/>
</dbReference>
<dbReference type="SMART" id="SM00530">
    <property type="entry name" value="HTH_XRE"/>
    <property type="match status" value="1"/>
</dbReference>
<organism evidence="3 4">
    <name type="scientific">Litoreibacter ponti</name>
    <dbReference type="NCBI Taxonomy" id="1510457"/>
    <lineage>
        <taxon>Bacteria</taxon>
        <taxon>Pseudomonadati</taxon>
        <taxon>Pseudomonadota</taxon>
        <taxon>Alphaproteobacteria</taxon>
        <taxon>Rhodobacterales</taxon>
        <taxon>Roseobacteraceae</taxon>
        <taxon>Litoreibacter</taxon>
    </lineage>
</organism>
<dbReference type="PANTHER" id="PTHR46558:SF11">
    <property type="entry name" value="HTH-TYPE TRANSCRIPTIONAL REGULATOR XRE"/>
    <property type="match status" value="1"/>
</dbReference>
<evidence type="ECO:0000313" key="3">
    <source>
        <dbReference type="EMBL" id="PTX57325.1"/>
    </source>
</evidence>
<name>A0A2T6BMN6_9RHOB</name>
<dbReference type="AlphaFoldDB" id="A0A2T6BMN6"/>
<evidence type="ECO:0000259" key="2">
    <source>
        <dbReference type="PROSITE" id="PS50943"/>
    </source>
</evidence>
<dbReference type="SUPFAM" id="SSF47413">
    <property type="entry name" value="lambda repressor-like DNA-binding domains"/>
    <property type="match status" value="1"/>
</dbReference>
<keyword evidence="1" id="KW-0238">DNA-binding</keyword>
<protein>
    <submittedName>
        <fullName evidence="3">Putative transcriptional regulator</fullName>
    </submittedName>
</protein>
<gene>
    <name evidence="3" type="ORF">C8N43_1992</name>
</gene>
<evidence type="ECO:0000256" key="1">
    <source>
        <dbReference type="ARBA" id="ARBA00023125"/>
    </source>
</evidence>
<dbReference type="EMBL" id="QBKS01000001">
    <property type="protein sequence ID" value="PTX57325.1"/>
    <property type="molecule type" value="Genomic_DNA"/>
</dbReference>
<dbReference type="Gene3D" id="1.10.260.40">
    <property type="entry name" value="lambda repressor-like DNA-binding domains"/>
    <property type="match status" value="1"/>
</dbReference>
<dbReference type="CDD" id="cd00093">
    <property type="entry name" value="HTH_XRE"/>
    <property type="match status" value="1"/>
</dbReference>
<comment type="caution">
    <text evidence="3">The sequence shown here is derived from an EMBL/GenBank/DDBJ whole genome shotgun (WGS) entry which is preliminary data.</text>
</comment>
<sequence>MSDELIVFLRTHRKQAGLTQKELAAAISVSRKTINTIENGVFVPSTILSLRLAHVLGVEVAQLFALADPPESLDLSSD</sequence>
<dbReference type="GO" id="GO:0003677">
    <property type="term" value="F:DNA binding"/>
    <property type="evidence" value="ECO:0007669"/>
    <property type="project" value="UniProtKB-KW"/>
</dbReference>
<evidence type="ECO:0000313" key="4">
    <source>
        <dbReference type="Proteomes" id="UP000243978"/>
    </source>
</evidence>
<dbReference type="Proteomes" id="UP000243978">
    <property type="component" value="Unassembled WGS sequence"/>
</dbReference>
<reference evidence="3 4" key="1">
    <citation type="submission" date="2018-04" db="EMBL/GenBank/DDBJ databases">
        <title>Genomic Encyclopedia of Archaeal and Bacterial Type Strains, Phase II (KMG-II): from individual species to whole genera.</title>
        <authorList>
            <person name="Goeker M."/>
        </authorList>
    </citation>
    <scope>NUCLEOTIDE SEQUENCE [LARGE SCALE GENOMIC DNA]</scope>
    <source>
        <strain evidence="3 4">DSM 100977</strain>
    </source>
</reference>